<dbReference type="Proteomes" id="UP000070456">
    <property type="component" value="Unassembled WGS sequence"/>
</dbReference>
<evidence type="ECO:0000259" key="1">
    <source>
        <dbReference type="Pfam" id="PF14104"/>
    </source>
</evidence>
<sequence length="160" mass="17649">MLPQMTLYNLGAAPIIAKLCRIAGVQEAVKQHVQHSPAKSKISPGLLIESMIINILSDRQPLYRLKSFWENQDLNLPFHIDGLDAGQFNDDAYGCSLGKLADAEPFKLVSSVCLNMAKAHDAPIKQLHFDTTSKSVQGVYESTTEDPLITLGHSKDHRPI</sequence>
<evidence type="ECO:0000313" key="2">
    <source>
        <dbReference type="EMBL" id="KXG73613.1"/>
    </source>
</evidence>
<keyword evidence="3" id="KW-1185">Reference proteome</keyword>
<dbReference type="EMBL" id="LOEE01000100">
    <property type="protein sequence ID" value="KXG73613.1"/>
    <property type="molecule type" value="Genomic_DNA"/>
</dbReference>
<proteinExistence type="predicted"/>
<protein>
    <recommendedName>
        <fullName evidence="1">DUF4277 domain-containing protein</fullName>
    </recommendedName>
</protein>
<comment type="caution">
    <text evidence="2">The sequence shown here is derived from an EMBL/GenBank/DDBJ whole genome shotgun (WGS) entry which is preliminary data.</text>
</comment>
<organism evidence="2 3">
    <name type="scientific">Thermotalea metallivorans</name>
    <dbReference type="NCBI Taxonomy" id="520762"/>
    <lineage>
        <taxon>Bacteria</taxon>
        <taxon>Bacillati</taxon>
        <taxon>Bacillota</taxon>
        <taxon>Clostridia</taxon>
        <taxon>Peptostreptococcales</taxon>
        <taxon>Thermotaleaceae</taxon>
        <taxon>Thermotalea</taxon>
    </lineage>
</organism>
<dbReference type="RefSeq" id="WP_068558117.1">
    <property type="nucleotide sequence ID" value="NZ_LOEE01000100.1"/>
</dbReference>
<dbReference type="Pfam" id="PF14104">
    <property type="entry name" value="DUF4277"/>
    <property type="match status" value="1"/>
</dbReference>
<name>A0A140KZ88_9FIRM</name>
<dbReference type="AlphaFoldDB" id="A0A140KZ88"/>
<evidence type="ECO:0000313" key="3">
    <source>
        <dbReference type="Proteomes" id="UP000070456"/>
    </source>
</evidence>
<feature type="domain" description="DUF4277" evidence="1">
    <location>
        <begin position="9"/>
        <end position="112"/>
    </location>
</feature>
<dbReference type="InterPro" id="IPR025457">
    <property type="entry name" value="DUF4277"/>
</dbReference>
<accession>A0A140KZ88</accession>
<reference evidence="2 3" key="1">
    <citation type="submission" date="2015-12" db="EMBL/GenBank/DDBJ databases">
        <title>Draft genome sequence of the thermoanaerobe Thermotalea metallivorans, an isolate from the runoff channel of the Great Artesian Basin, Australia.</title>
        <authorList>
            <person name="Patel B.K."/>
        </authorList>
    </citation>
    <scope>NUCLEOTIDE SEQUENCE [LARGE SCALE GENOMIC DNA]</scope>
    <source>
        <strain evidence="2 3">B2-1</strain>
    </source>
</reference>
<dbReference type="STRING" id="520762.AN619_30590"/>
<gene>
    <name evidence="2" type="ORF">AN619_30590</name>
</gene>